<dbReference type="PANTHER" id="PTHR37423:SF2">
    <property type="entry name" value="MEMBRANE-BOUND LYTIC MUREIN TRANSGLYCOSYLASE C"/>
    <property type="match status" value="1"/>
</dbReference>
<feature type="domain" description="Transglycosylase SLT" evidence="3">
    <location>
        <begin position="120"/>
        <end position="219"/>
    </location>
</feature>
<evidence type="ECO:0000259" key="3">
    <source>
        <dbReference type="Pfam" id="PF01464"/>
    </source>
</evidence>
<evidence type="ECO:0000256" key="1">
    <source>
        <dbReference type="ARBA" id="ARBA00007734"/>
    </source>
</evidence>
<evidence type="ECO:0000313" key="4">
    <source>
        <dbReference type="EMBL" id="OWW21489.1"/>
    </source>
</evidence>
<dbReference type="PANTHER" id="PTHR37423">
    <property type="entry name" value="SOLUBLE LYTIC MUREIN TRANSGLYCOSYLASE-RELATED"/>
    <property type="match status" value="1"/>
</dbReference>
<dbReference type="InterPro" id="IPR023346">
    <property type="entry name" value="Lysozyme-like_dom_sf"/>
</dbReference>
<dbReference type="Pfam" id="PF01464">
    <property type="entry name" value="SLT"/>
    <property type="match status" value="1"/>
</dbReference>
<dbReference type="EMBL" id="LSTO01000001">
    <property type="protein sequence ID" value="OWW21489.1"/>
    <property type="molecule type" value="Genomic_DNA"/>
</dbReference>
<dbReference type="RefSeq" id="WP_088708343.1">
    <property type="nucleotide sequence ID" value="NZ_LSTO01000001.1"/>
</dbReference>
<dbReference type="InterPro" id="IPR008258">
    <property type="entry name" value="Transglycosylase_SLT_dom_1"/>
</dbReference>
<feature type="signal peptide" evidence="2">
    <location>
        <begin position="1"/>
        <end position="27"/>
    </location>
</feature>
<dbReference type="Proteomes" id="UP000197535">
    <property type="component" value="Unassembled WGS sequence"/>
</dbReference>
<comment type="caution">
    <text evidence="4">The sequence shown here is derived from an EMBL/GenBank/DDBJ whole genome shotgun (WGS) entry which is preliminary data.</text>
</comment>
<dbReference type="GO" id="GO:0008933">
    <property type="term" value="F:peptidoglycan lytic transglycosylase activity"/>
    <property type="evidence" value="ECO:0007669"/>
    <property type="project" value="InterPro"/>
</dbReference>
<dbReference type="InterPro" id="IPR000189">
    <property type="entry name" value="Transglyc_AS"/>
</dbReference>
<evidence type="ECO:0000313" key="5">
    <source>
        <dbReference type="Proteomes" id="UP000197535"/>
    </source>
</evidence>
<name>A0A254TFQ8_9BURK</name>
<proteinExistence type="inferred from homology"/>
<dbReference type="CDD" id="cd16896">
    <property type="entry name" value="LT_Slt70-like"/>
    <property type="match status" value="1"/>
</dbReference>
<dbReference type="GO" id="GO:0000270">
    <property type="term" value="P:peptidoglycan metabolic process"/>
    <property type="evidence" value="ECO:0007669"/>
    <property type="project" value="InterPro"/>
</dbReference>
<protein>
    <recommendedName>
        <fullName evidence="3">Transglycosylase SLT domain-containing protein</fullName>
    </recommendedName>
</protein>
<dbReference type="GO" id="GO:0016020">
    <property type="term" value="C:membrane"/>
    <property type="evidence" value="ECO:0007669"/>
    <property type="project" value="InterPro"/>
</dbReference>
<reference evidence="4 5" key="1">
    <citation type="submission" date="2016-02" db="EMBL/GenBank/DDBJ databases">
        <authorList>
            <person name="Wen L."/>
            <person name="He K."/>
            <person name="Yang H."/>
        </authorList>
    </citation>
    <scope>NUCLEOTIDE SEQUENCE [LARGE SCALE GENOMIC DNA]</scope>
    <source>
        <strain evidence="4 5">TSA40</strain>
    </source>
</reference>
<keyword evidence="2" id="KW-0732">Signal</keyword>
<gene>
    <name evidence="4" type="ORF">AYR66_20360</name>
</gene>
<keyword evidence="5" id="KW-1185">Reference proteome</keyword>
<dbReference type="AlphaFoldDB" id="A0A254TFQ8"/>
<feature type="chain" id="PRO_5013123862" description="Transglycosylase SLT domain-containing protein" evidence="2">
    <location>
        <begin position="28"/>
        <end position="243"/>
    </location>
</feature>
<comment type="similarity">
    <text evidence="1">Belongs to the transglycosylase Slt family.</text>
</comment>
<dbReference type="PROSITE" id="PS00922">
    <property type="entry name" value="TRANSGLYCOSYLASE"/>
    <property type="match status" value="1"/>
</dbReference>
<accession>A0A254TFQ8</accession>
<evidence type="ECO:0000256" key="2">
    <source>
        <dbReference type="SAM" id="SignalP"/>
    </source>
</evidence>
<dbReference type="OrthoDB" id="9815002at2"/>
<sequence>MCSINASARAATAARLFAIFIFTAVLAACAGPFPLVQQGTDAQDPPPAPQSARNKRVRAQDVLAEWGTFGVAPRTFRYTRPAVPRAMAPSTDYSESIQDIVDNATCHACEAKPYHRMVVNASLQHGVPPSLIHAVIQKESRYNPKARSKKNARGLMQVTPATARFVGVSSGQSLFDPQTNIHAGTAYLKYLMGTHATFDEVLAAYNSGPGNVRKYNGVPPFNETQRYVRDVRKFYAASAGDEP</sequence>
<dbReference type="Gene3D" id="1.10.530.10">
    <property type="match status" value="1"/>
</dbReference>
<dbReference type="SUPFAM" id="SSF53955">
    <property type="entry name" value="Lysozyme-like"/>
    <property type="match status" value="1"/>
</dbReference>
<organism evidence="4 5">
    <name type="scientific">Noviherbaspirillum denitrificans</name>
    <dbReference type="NCBI Taxonomy" id="1968433"/>
    <lineage>
        <taxon>Bacteria</taxon>
        <taxon>Pseudomonadati</taxon>
        <taxon>Pseudomonadota</taxon>
        <taxon>Betaproteobacteria</taxon>
        <taxon>Burkholderiales</taxon>
        <taxon>Oxalobacteraceae</taxon>
        <taxon>Noviherbaspirillum</taxon>
    </lineage>
</organism>